<feature type="transmembrane region" description="Helical" evidence="1">
    <location>
        <begin position="23"/>
        <end position="42"/>
    </location>
</feature>
<accession>A0A6A4QQF8</accession>
<name>A0A6A4QQF8_LUPAL</name>
<evidence type="ECO:0000313" key="2">
    <source>
        <dbReference type="EMBL" id="KAE9616090.1"/>
    </source>
</evidence>
<protein>
    <submittedName>
        <fullName evidence="2">Uncharacterized protein</fullName>
    </submittedName>
</protein>
<keyword evidence="3" id="KW-1185">Reference proteome</keyword>
<keyword evidence="1" id="KW-0472">Membrane</keyword>
<comment type="caution">
    <text evidence="2">The sequence shown here is derived from an EMBL/GenBank/DDBJ whole genome shotgun (WGS) entry which is preliminary data.</text>
</comment>
<keyword evidence="1" id="KW-0812">Transmembrane</keyword>
<gene>
    <name evidence="2" type="ORF">Lalb_Chr04g0262081</name>
</gene>
<evidence type="ECO:0000313" key="3">
    <source>
        <dbReference type="Proteomes" id="UP000447434"/>
    </source>
</evidence>
<dbReference type="Proteomes" id="UP000447434">
    <property type="component" value="Chromosome 4"/>
</dbReference>
<reference evidence="3" key="1">
    <citation type="journal article" date="2020" name="Nat. Commun.">
        <title>Genome sequence of the cluster root forming white lupin.</title>
        <authorList>
            <person name="Hufnagel B."/>
            <person name="Marques A."/>
            <person name="Soriano A."/>
            <person name="Marques L."/>
            <person name="Divol F."/>
            <person name="Doumas P."/>
            <person name="Sallet E."/>
            <person name="Mancinotti D."/>
            <person name="Carrere S."/>
            <person name="Marande W."/>
            <person name="Arribat S."/>
            <person name="Keller J."/>
            <person name="Huneau C."/>
            <person name="Blein T."/>
            <person name="Aime D."/>
            <person name="Laguerre M."/>
            <person name="Taylor J."/>
            <person name="Schubert V."/>
            <person name="Nelson M."/>
            <person name="Geu-Flores F."/>
            <person name="Crespi M."/>
            <person name="Gallardo-Guerrero K."/>
            <person name="Delaux P.-M."/>
            <person name="Salse J."/>
            <person name="Berges H."/>
            <person name="Guyot R."/>
            <person name="Gouzy J."/>
            <person name="Peret B."/>
        </authorList>
    </citation>
    <scope>NUCLEOTIDE SEQUENCE [LARGE SCALE GENOMIC DNA]</scope>
    <source>
        <strain evidence="3">cv. Amiga</strain>
    </source>
</reference>
<dbReference type="AlphaFoldDB" id="A0A6A4QQF8"/>
<dbReference type="EMBL" id="WOCE01000004">
    <property type="protein sequence ID" value="KAE9616090.1"/>
    <property type="molecule type" value="Genomic_DNA"/>
</dbReference>
<organism evidence="2 3">
    <name type="scientific">Lupinus albus</name>
    <name type="common">White lupine</name>
    <name type="synonym">Lupinus termis</name>
    <dbReference type="NCBI Taxonomy" id="3870"/>
    <lineage>
        <taxon>Eukaryota</taxon>
        <taxon>Viridiplantae</taxon>
        <taxon>Streptophyta</taxon>
        <taxon>Embryophyta</taxon>
        <taxon>Tracheophyta</taxon>
        <taxon>Spermatophyta</taxon>
        <taxon>Magnoliopsida</taxon>
        <taxon>eudicotyledons</taxon>
        <taxon>Gunneridae</taxon>
        <taxon>Pentapetalae</taxon>
        <taxon>rosids</taxon>
        <taxon>fabids</taxon>
        <taxon>Fabales</taxon>
        <taxon>Fabaceae</taxon>
        <taxon>Papilionoideae</taxon>
        <taxon>50 kb inversion clade</taxon>
        <taxon>genistoids sensu lato</taxon>
        <taxon>core genistoids</taxon>
        <taxon>Genisteae</taxon>
        <taxon>Lupinus</taxon>
    </lineage>
</organism>
<evidence type="ECO:0000256" key="1">
    <source>
        <dbReference type="SAM" id="Phobius"/>
    </source>
</evidence>
<keyword evidence="1" id="KW-1133">Transmembrane helix</keyword>
<sequence>MVFSLAILLVSISEQVLPFHLLTHILISLMSSSEIFTVNLILQID</sequence>
<proteinExistence type="predicted"/>